<dbReference type="SUPFAM" id="SSF161098">
    <property type="entry name" value="MetI-like"/>
    <property type="match status" value="1"/>
</dbReference>
<dbReference type="PANTHER" id="PTHR43163:SF6">
    <property type="entry name" value="DIPEPTIDE TRANSPORT SYSTEM PERMEASE PROTEIN DPPB-RELATED"/>
    <property type="match status" value="1"/>
</dbReference>
<reference evidence="12" key="1">
    <citation type="submission" date="2020-06" db="EMBL/GenBank/DDBJ databases">
        <title>Unique genomic features of the anaerobic methanotrophic archaea.</title>
        <authorList>
            <person name="Chadwick G.L."/>
            <person name="Skennerton C.T."/>
            <person name="Laso-Perez R."/>
            <person name="Leu A.O."/>
            <person name="Speth D.R."/>
            <person name="Yu H."/>
            <person name="Morgan-Lang C."/>
            <person name="Hatzenpichler R."/>
            <person name="Goudeau D."/>
            <person name="Malmstrom R."/>
            <person name="Brazelton W.J."/>
            <person name="Woyke T."/>
            <person name="Hallam S.J."/>
            <person name="Tyson G.W."/>
            <person name="Wegener G."/>
            <person name="Boetius A."/>
            <person name="Orphan V."/>
        </authorList>
    </citation>
    <scope>NUCLEOTIDE SEQUENCE</scope>
</reference>
<feature type="transmembrane region" description="Helical" evidence="10">
    <location>
        <begin position="9"/>
        <end position="30"/>
    </location>
</feature>
<sequence>MLNYIIKRLILLIPILFLVSLISFSLLFIIPGDPAETILTGPGGGADPKAVAEFRIKMGLDKPVYIQYFTWLNDILHGNLGYSYLSKRPVIDTILSCFQATLKLAIVSLIISLMISIPLGIISAIKQYSAIDNVSMAGALLGVSMPNFWQGLLLILLFAVTLGWLPVAGYGDHGDLEHIILPAITLGTSSAAITTRLMRSTMLETINQDYIQAARAKGLSERVVIGKHALKNALIPVVTMMGLNFGYLLDGSVVVETIFAWPGIGLLMVESIYLRDYPMIQGCILFVAVIFIFVNLMVDILYTYLDPRIRYETKK</sequence>
<dbReference type="EMBL" id="MT631686">
    <property type="protein sequence ID" value="QNO57354.1"/>
    <property type="molecule type" value="Genomic_DNA"/>
</dbReference>
<evidence type="ECO:0000256" key="9">
    <source>
        <dbReference type="ARBA" id="ARBA00024202"/>
    </source>
</evidence>
<dbReference type="Pfam" id="PF19300">
    <property type="entry name" value="BPD_transp_1_N"/>
    <property type="match status" value="1"/>
</dbReference>
<evidence type="ECO:0000256" key="2">
    <source>
        <dbReference type="ARBA" id="ARBA00022448"/>
    </source>
</evidence>
<dbReference type="InterPro" id="IPR050045">
    <property type="entry name" value="Opp2B"/>
</dbReference>
<keyword evidence="4" id="KW-0533">Nickel</keyword>
<organism evidence="12">
    <name type="scientific">Candidatus Methanophaga sp. ANME-1 ERB7</name>
    <dbReference type="NCBI Taxonomy" id="2759913"/>
    <lineage>
        <taxon>Archaea</taxon>
        <taxon>Methanobacteriati</taxon>
        <taxon>Methanobacteriota</taxon>
        <taxon>Stenosarchaea group</taxon>
        <taxon>Methanomicrobia</taxon>
        <taxon>Candidatus Methanophagales</taxon>
        <taxon>Candidatus Methanophagaceae</taxon>
        <taxon>Candidatus Methanophaga</taxon>
    </lineage>
</organism>
<comment type="subcellular location">
    <subcellularLocation>
        <location evidence="1 10">Cell membrane</location>
        <topology evidence="1 10">Multi-pass membrane protein</topology>
    </subcellularLocation>
</comment>
<proteinExistence type="inferred from homology"/>
<feature type="transmembrane region" description="Helical" evidence="10">
    <location>
        <begin position="104"/>
        <end position="125"/>
    </location>
</feature>
<evidence type="ECO:0000256" key="3">
    <source>
        <dbReference type="ARBA" id="ARBA00022475"/>
    </source>
</evidence>
<evidence type="ECO:0000256" key="1">
    <source>
        <dbReference type="ARBA" id="ARBA00004651"/>
    </source>
</evidence>
<feature type="transmembrane region" description="Helical" evidence="10">
    <location>
        <begin position="146"/>
        <end position="167"/>
    </location>
</feature>
<feature type="transmembrane region" description="Helical" evidence="10">
    <location>
        <begin position="179"/>
        <end position="198"/>
    </location>
</feature>
<evidence type="ECO:0000256" key="8">
    <source>
        <dbReference type="ARBA" id="ARBA00023136"/>
    </source>
</evidence>
<gene>
    <name evidence="12" type="ORF">DPOOOCMC_00012</name>
</gene>
<dbReference type="Pfam" id="PF00528">
    <property type="entry name" value="BPD_transp_1"/>
    <property type="match status" value="1"/>
</dbReference>
<dbReference type="PANTHER" id="PTHR43163">
    <property type="entry name" value="DIPEPTIDE TRANSPORT SYSTEM PERMEASE PROTEIN DPPB-RELATED"/>
    <property type="match status" value="1"/>
</dbReference>
<evidence type="ECO:0000256" key="4">
    <source>
        <dbReference type="ARBA" id="ARBA00022596"/>
    </source>
</evidence>
<feature type="transmembrane region" description="Helical" evidence="10">
    <location>
        <begin position="279"/>
        <end position="305"/>
    </location>
</feature>
<dbReference type="PROSITE" id="PS50928">
    <property type="entry name" value="ABC_TM1"/>
    <property type="match status" value="1"/>
</dbReference>
<keyword evidence="3" id="KW-1003">Cell membrane</keyword>
<dbReference type="NCBIfam" id="NF045470">
    <property type="entry name" value="Opp2B"/>
    <property type="match status" value="1"/>
</dbReference>
<comment type="similarity">
    <text evidence="9">Belongs to the binding-protein-dependent transport system permease family. OppBC subfamily.</text>
</comment>
<protein>
    <recommendedName>
        <fullName evidence="11">ABC transmembrane type-1 domain-containing protein</fullName>
    </recommendedName>
</protein>
<evidence type="ECO:0000256" key="10">
    <source>
        <dbReference type="RuleBase" id="RU363032"/>
    </source>
</evidence>
<dbReference type="InterPro" id="IPR045621">
    <property type="entry name" value="BPD_transp_1_N"/>
</dbReference>
<evidence type="ECO:0000259" key="11">
    <source>
        <dbReference type="PROSITE" id="PS50928"/>
    </source>
</evidence>
<evidence type="ECO:0000256" key="5">
    <source>
        <dbReference type="ARBA" id="ARBA00022692"/>
    </source>
</evidence>
<name>A0A7G9ZAS0_9EURY</name>
<dbReference type="GO" id="GO:0005886">
    <property type="term" value="C:plasma membrane"/>
    <property type="evidence" value="ECO:0007669"/>
    <property type="project" value="UniProtKB-SubCell"/>
</dbReference>
<evidence type="ECO:0000256" key="6">
    <source>
        <dbReference type="ARBA" id="ARBA00022989"/>
    </source>
</evidence>
<dbReference type="Gene3D" id="1.10.3720.10">
    <property type="entry name" value="MetI-like"/>
    <property type="match status" value="1"/>
</dbReference>
<keyword evidence="2 10" id="KW-0813">Transport</keyword>
<dbReference type="InterPro" id="IPR000515">
    <property type="entry name" value="MetI-like"/>
</dbReference>
<dbReference type="GO" id="GO:0015099">
    <property type="term" value="F:nickel cation transmembrane transporter activity"/>
    <property type="evidence" value="ECO:0007669"/>
    <property type="project" value="InterPro"/>
</dbReference>
<keyword evidence="8 10" id="KW-0472">Membrane</keyword>
<keyword evidence="5 10" id="KW-0812">Transmembrane</keyword>
<dbReference type="CDD" id="cd06261">
    <property type="entry name" value="TM_PBP2"/>
    <property type="match status" value="1"/>
</dbReference>
<keyword evidence="7" id="KW-0406">Ion transport</keyword>
<evidence type="ECO:0000313" key="12">
    <source>
        <dbReference type="EMBL" id="QNO57354.1"/>
    </source>
</evidence>
<dbReference type="AlphaFoldDB" id="A0A7G9ZAS0"/>
<feature type="transmembrane region" description="Helical" evidence="10">
    <location>
        <begin position="247"/>
        <end position="267"/>
    </location>
</feature>
<evidence type="ECO:0000256" key="7">
    <source>
        <dbReference type="ARBA" id="ARBA00023065"/>
    </source>
</evidence>
<feature type="domain" description="ABC transmembrane type-1" evidence="11">
    <location>
        <begin position="98"/>
        <end position="302"/>
    </location>
</feature>
<dbReference type="InterPro" id="IPR035906">
    <property type="entry name" value="MetI-like_sf"/>
</dbReference>
<keyword evidence="6 10" id="KW-1133">Transmembrane helix</keyword>
<accession>A0A7G9ZAS0</accession>